<dbReference type="CDD" id="cd05660">
    <property type="entry name" value="M28_like_PA"/>
    <property type="match status" value="1"/>
</dbReference>
<dbReference type="GO" id="GO:0006508">
    <property type="term" value="P:proteolysis"/>
    <property type="evidence" value="ECO:0007669"/>
    <property type="project" value="InterPro"/>
</dbReference>
<dbReference type="InterPro" id="IPR018247">
    <property type="entry name" value="EF_Hand_1_Ca_BS"/>
</dbReference>
<dbReference type="EMBL" id="FQZI01000003">
    <property type="protein sequence ID" value="SHI92540.1"/>
    <property type="molecule type" value="Genomic_DNA"/>
</dbReference>
<dbReference type="PROSITE" id="PS51257">
    <property type="entry name" value="PROKAR_LIPOPROTEIN"/>
    <property type="match status" value="1"/>
</dbReference>
<dbReference type="RefSeq" id="WP_073311176.1">
    <property type="nucleotide sequence ID" value="NZ_FQZI01000003.1"/>
</dbReference>
<gene>
    <name evidence="2" type="ORF">SAMN05444363_2127</name>
</gene>
<dbReference type="SUPFAM" id="SSF53187">
    <property type="entry name" value="Zn-dependent exopeptidases"/>
    <property type="match status" value="1"/>
</dbReference>
<dbReference type="OrthoDB" id="9778250at2"/>
<evidence type="ECO:0000313" key="3">
    <source>
        <dbReference type="Proteomes" id="UP000184488"/>
    </source>
</evidence>
<dbReference type="Proteomes" id="UP000184488">
    <property type="component" value="Unassembled WGS sequence"/>
</dbReference>
<feature type="domain" description="Peptidase M28" evidence="1">
    <location>
        <begin position="123"/>
        <end position="333"/>
    </location>
</feature>
<protein>
    <submittedName>
        <fullName evidence="2">Peptidase family M28</fullName>
    </submittedName>
</protein>
<name>A0A1M6F4E4_9FLAO</name>
<dbReference type="PROSITE" id="PS00018">
    <property type="entry name" value="EF_HAND_1"/>
    <property type="match status" value="1"/>
</dbReference>
<dbReference type="Pfam" id="PF04389">
    <property type="entry name" value="Peptidase_M28"/>
    <property type="match status" value="1"/>
</dbReference>
<dbReference type="AlphaFoldDB" id="A0A1M6F4E4"/>
<evidence type="ECO:0000259" key="1">
    <source>
        <dbReference type="Pfam" id="PF04389"/>
    </source>
</evidence>
<keyword evidence="3" id="KW-1185">Reference proteome</keyword>
<dbReference type="PANTHER" id="PTHR12147">
    <property type="entry name" value="METALLOPEPTIDASE M28 FAMILY MEMBER"/>
    <property type="match status" value="1"/>
</dbReference>
<reference evidence="3" key="1">
    <citation type="submission" date="2016-11" db="EMBL/GenBank/DDBJ databases">
        <authorList>
            <person name="Varghese N."/>
            <person name="Submissions S."/>
        </authorList>
    </citation>
    <scope>NUCLEOTIDE SEQUENCE [LARGE SCALE GENOMIC DNA]</scope>
    <source>
        <strain evidence="3">DSM 18829</strain>
    </source>
</reference>
<dbReference type="Gene3D" id="3.40.630.10">
    <property type="entry name" value="Zn peptidases"/>
    <property type="match status" value="1"/>
</dbReference>
<dbReference type="STRING" id="415425.SAMN05444363_2127"/>
<organism evidence="2 3">
    <name type="scientific">Flavobacterium terrae</name>
    <dbReference type="NCBI Taxonomy" id="415425"/>
    <lineage>
        <taxon>Bacteria</taxon>
        <taxon>Pseudomonadati</taxon>
        <taxon>Bacteroidota</taxon>
        <taxon>Flavobacteriia</taxon>
        <taxon>Flavobacteriales</taxon>
        <taxon>Flavobacteriaceae</taxon>
        <taxon>Flavobacterium</taxon>
    </lineage>
</organism>
<dbReference type="InterPro" id="IPR007484">
    <property type="entry name" value="Peptidase_M28"/>
</dbReference>
<proteinExistence type="predicted"/>
<dbReference type="InterPro" id="IPR045175">
    <property type="entry name" value="M28_fam"/>
</dbReference>
<dbReference type="GO" id="GO:0008235">
    <property type="term" value="F:metalloexopeptidase activity"/>
    <property type="evidence" value="ECO:0007669"/>
    <property type="project" value="InterPro"/>
</dbReference>
<dbReference type="PANTHER" id="PTHR12147:SF26">
    <property type="entry name" value="PEPTIDASE M28 DOMAIN-CONTAINING PROTEIN"/>
    <property type="match status" value="1"/>
</dbReference>
<sequence length="352" mass="39769">MKNQIAILSLALVTFTSCTSQKSTVAKLSTNPTSLESNSTDVEKYIKTITAEDLKTHLYIVASDEMQGRNTGEEGQKKAGKYLIDQYTKNGVPFPKGVNSYYQPIPSSYFQKAFSPKLGNSENIWAFVEGSEKPNEILVISAHYDHVGMKNGEIYNGADDDGSGTVALLEIAQAFQQAKNEGKGPKRSILFLHVTGEEHGLHGSRYYTENPLFPLAKTITDINIDMIGRRDKLHEDSNNYVYIIGSDYLSSDLYNITEAANKKFVNLNLDYKYNDRNDPNRFYYRSDHYNFAKHNIPAVFLFNGTHEDYHQPTDEPSKIEYDALEKRTQLAFAIAWELANRKDRPVVDKSGN</sequence>
<accession>A0A1M6F4E4</accession>
<evidence type="ECO:0000313" key="2">
    <source>
        <dbReference type="EMBL" id="SHI92540.1"/>
    </source>
</evidence>